<comment type="caution">
    <text evidence="2">The sequence shown here is derived from an EMBL/GenBank/DDBJ whole genome shotgun (WGS) entry which is preliminary data.</text>
</comment>
<dbReference type="AlphaFoldDB" id="A0A9P5V173"/>
<dbReference type="Proteomes" id="UP000748756">
    <property type="component" value="Unassembled WGS sequence"/>
</dbReference>
<evidence type="ECO:0000256" key="1">
    <source>
        <dbReference type="SAM" id="MobiDB-lite"/>
    </source>
</evidence>
<evidence type="ECO:0000313" key="3">
    <source>
        <dbReference type="Proteomes" id="UP000748756"/>
    </source>
</evidence>
<organism evidence="2 3">
    <name type="scientific">Linnemannia schmuckeri</name>
    <dbReference type="NCBI Taxonomy" id="64567"/>
    <lineage>
        <taxon>Eukaryota</taxon>
        <taxon>Fungi</taxon>
        <taxon>Fungi incertae sedis</taxon>
        <taxon>Mucoromycota</taxon>
        <taxon>Mortierellomycotina</taxon>
        <taxon>Mortierellomycetes</taxon>
        <taxon>Mortierellales</taxon>
        <taxon>Mortierellaceae</taxon>
        <taxon>Linnemannia</taxon>
    </lineage>
</organism>
<sequence length="301" mass="34395">IPRKVASENNIRDILIDTYPGHVAAIEYATLHNVQYEVASKDPVQKAEIANYGYMPVHYGVDYIHKLFSAYSRPLEIGAYYYLHDTDDGNYPTQEGYVMFKKVNCLSHPHLPSQIVVGRELPISTKIADFTSPSNPRTKLTPKNKDADRTPPAKNVQQQSDDGFKEVLRKRTAKKRRKARKAQESRETVAIFASIGSVDTADKVLFEVCIIYAHSGDPGPRNTFFTELLQQPFFRTPGQDVIVLGDFSYRYQMRNSAPALRHLKWQQGAPIRNQEKISKLEELWHKTERRLDKLLEASMNA</sequence>
<dbReference type="EMBL" id="JAAAUQ010001997">
    <property type="protein sequence ID" value="KAF9129458.1"/>
    <property type="molecule type" value="Genomic_DNA"/>
</dbReference>
<protein>
    <submittedName>
        <fullName evidence="2">Uncharacterized protein</fullName>
    </submittedName>
</protein>
<reference evidence="2" key="1">
    <citation type="journal article" date="2020" name="Fungal Divers.">
        <title>Resolving the Mortierellaceae phylogeny through synthesis of multi-gene phylogenetics and phylogenomics.</title>
        <authorList>
            <person name="Vandepol N."/>
            <person name="Liber J."/>
            <person name="Desiro A."/>
            <person name="Na H."/>
            <person name="Kennedy M."/>
            <person name="Barry K."/>
            <person name="Grigoriev I.V."/>
            <person name="Miller A.N."/>
            <person name="O'Donnell K."/>
            <person name="Stajich J.E."/>
            <person name="Bonito G."/>
        </authorList>
    </citation>
    <scope>NUCLEOTIDE SEQUENCE</scope>
    <source>
        <strain evidence="2">NRRL 6426</strain>
    </source>
</reference>
<feature type="region of interest" description="Disordered" evidence="1">
    <location>
        <begin position="127"/>
        <end position="164"/>
    </location>
</feature>
<feature type="non-terminal residue" evidence="2">
    <location>
        <position position="301"/>
    </location>
</feature>
<accession>A0A9P5V173</accession>
<dbReference type="OrthoDB" id="2443300at2759"/>
<gene>
    <name evidence="2" type="ORF">BG015_004144</name>
</gene>
<evidence type="ECO:0000313" key="2">
    <source>
        <dbReference type="EMBL" id="KAF9129458.1"/>
    </source>
</evidence>
<proteinExistence type="predicted"/>
<name>A0A9P5V173_9FUNG</name>
<keyword evidence="3" id="KW-1185">Reference proteome</keyword>